<sequence>MVRHFPLIKFPTAWTLVLVITIALLFNTPIARTTKPLHELKIVLQLSETTSNGRSRRWLTLPFLGS</sequence>
<evidence type="ECO:0000313" key="3">
    <source>
        <dbReference type="Proteomes" id="UP000217895"/>
    </source>
</evidence>
<accession>A0A1Z4JEE1</accession>
<dbReference type="Proteomes" id="UP000217895">
    <property type="component" value="Chromosome"/>
</dbReference>
<keyword evidence="3" id="KW-1185">Reference proteome</keyword>
<evidence type="ECO:0000313" key="2">
    <source>
        <dbReference type="EMBL" id="BAY55090.1"/>
    </source>
</evidence>
<reference evidence="2 3" key="1">
    <citation type="submission" date="2017-06" db="EMBL/GenBank/DDBJ databases">
        <title>Genome sequencing of cyanobaciteial culture collection at National Institute for Environmental Studies (NIES).</title>
        <authorList>
            <person name="Hirose Y."/>
            <person name="Shimura Y."/>
            <person name="Fujisawa T."/>
            <person name="Nakamura Y."/>
            <person name="Kawachi M."/>
        </authorList>
    </citation>
    <scope>NUCLEOTIDE SEQUENCE [LARGE SCALE GENOMIC DNA]</scope>
    <source>
        <strain evidence="2 3">NIES-2135</strain>
    </source>
</reference>
<proteinExistence type="predicted"/>
<protein>
    <submittedName>
        <fullName evidence="2">Uncharacterized protein</fullName>
    </submittedName>
</protein>
<name>A0A1Z4JEE1_LEPBY</name>
<gene>
    <name evidence="2" type="ORF">NIES2135_19110</name>
</gene>
<organism evidence="2 3">
    <name type="scientific">Leptolyngbya boryana NIES-2135</name>
    <dbReference type="NCBI Taxonomy" id="1973484"/>
    <lineage>
        <taxon>Bacteria</taxon>
        <taxon>Bacillati</taxon>
        <taxon>Cyanobacteriota</taxon>
        <taxon>Cyanophyceae</taxon>
        <taxon>Leptolyngbyales</taxon>
        <taxon>Leptolyngbyaceae</taxon>
        <taxon>Leptolyngbya group</taxon>
        <taxon>Leptolyngbya</taxon>
    </lineage>
</organism>
<keyword evidence="1" id="KW-0812">Transmembrane</keyword>
<dbReference type="EMBL" id="AP018203">
    <property type="protein sequence ID" value="BAY55090.1"/>
    <property type="molecule type" value="Genomic_DNA"/>
</dbReference>
<keyword evidence="1" id="KW-1133">Transmembrane helix</keyword>
<keyword evidence="1" id="KW-0472">Membrane</keyword>
<evidence type="ECO:0000256" key="1">
    <source>
        <dbReference type="SAM" id="Phobius"/>
    </source>
</evidence>
<feature type="transmembrane region" description="Helical" evidence="1">
    <location>
        <begin position="12"/>
        <end position="31"/>
    </location>
</feature>
<dbReference type="AlphaFoldDB" id="A0A1Z4JEE1"/>